<evidence type="ECO:0000256" key="4">
    <source>
        <dbReference type="ARBA" id="ARBA00023277"/>
    </source>
</evidence>
<dbReference type="SUPFAM" id="SSF75005">
    <property type="entry name" value="Arabinanase/levansucrase/invertase"/>
    <property type="match status" value="1"/>
</dbReference>
<proteinExistence type="inferred from homology"/>
<evidence type="ECO:0000256" key="5">
    <source>
        <dbReference type="ARBA" id="ARBA00023295"/>
    </source>
</evidence>
<dbReference type="Gene3D" id="2.115.10.20">
    <property type="entry name" value="Glycosyl hydrolase domain, family 43"/>
    <property type="match status" value="1"/>
</dbReference>
<comment type="caution">
    <text evidence="7">The sequence shown here is derived from an EMBL/GenBank/DDBJ whole genome shotgun (WGS) entry which is preliminary data.</text>
</comment>
<organism evidence="7 8">
    <name type="scientific">Ruminococcus hominis</name>
    <dbReference type="NCBI Taxonomy" id="2763065"/>
    <lineage>
        <taxon>Bacteria</taxon>
        <taxon>Bacillati</taxon>
        <taxon>Bacillota</taxon>
        <taxon>Clostridia</taxon>
        <taxon>Eubacteriales</taxon>
        <taxon>Oscillospiraceae</taxon>
        <taxon>Ruminococcus</taxon>
    </lineage>
</organism>
<keyword evidence="2" id="KW-0624">Polysaccharide degradation</keyword>
<keyword evidence="2" id="KW-0858">Xylan degradation</keyword>
<dbReference type="InterPro" id="IPR006710">
    <property type="entry name" value="Glyco_hydro_43"/>
</dbReference>
<evidence type="ECO:0000256" key="3">
    <source>
        <dbReference type="ARBA" id="ARBA00022801"/>
    </source>
</evidence>
<evidence type="ECO:0000256" key="2">
    <source>
        <dbReference type="ARBA" id="ARBA00022651"/>
    </source>
</evidence>
<comment type="similarity">
    <text evidence="1 6">Belongs to the glycosyl hydrolase 43 family.</text>
</comment>
<gene>
    <name evidence="7" type="ORF">H8S40_03365</name>
</gene>
<name>A0ABR7G599_9FIRM</name>
<accession>A0ABR7G599</accession>
<evidence type="ECO:0000313" key="7">
    <source>
        <dbReference type="EMBL" id="MBC5682618.1"/>
    </source>
</evidence>
<protein>
    <submittedName>
        <fullName evidence="7">Family 43 glycosylhydrolase</fullName>
    </submittedName>
</protein>
<dbReference type="RefSeq" id="WP_186864546.1">
    <property type="nucleotide sequence ID" value="NZ_JACOPE010000001.1"/>
</dbReference>
<dbReference type="Proteomes" id="UP000631576">
    <property type="component" value="Unassembled WGS sequence"/>
</dbReference>
<dbReference type="EMBL" id="JACOPE010000001">
    <property type="protein sequence ID" value="MBC5682618.1"/>
    <property type="molecule type" value="Genomic_DNA"/>
</dbReference>
<dbReference type="PANTHER" id="PTHR43772:SF2">
    <property type="entry name" value="PUTATIVE (AFU_ORTHOLOGUE AFUA_2G04480)-RELATED"/>
    <property type="match status" value="1"/>
</dbReference>
<keyword evidence="3 6" id="KW-0378">Hydrolase</keyword>
<dbReference type="InterPro" id="IPR052176">
    <property type="entry name" value="Glycosyl_Hydrlase_43_Enz"/>
</dbReference>
<evidence type="ECO:0000313" key="8">
    <source>
        <dbReference type="Proteomes" id="UP000631576"/>
    </source>
</evidence>
<evidence type="ECO:0000256" key="6">
    <source>
        <dbReference type="RuleBase" id="RU361187"/>
    </source>
</evidence>
<reference evidence="7 8" key="1">
    <citation type="submission" date="2020-08" db="EMBL/GenBank/DDBJ databases">
        <title>Genome public.</title>
        <authorList>
            <person name="Liu C."/>
            <person name="Sun Q."/>
        </authorList>
    </citation>
    <scope>NUCLEOTIDE SEQUENCE [LARGE SCALE GENOMIC DNA]</scope>
    <source>
        <strain evidence="7 8">NSJ-13</strain>
    </source>
</reference>
<keyword evidence="4" id="KW-0119">Carbohydrate metabolism</keyword>
<keyword evidence="8" id="KW-1185">Reference proteome</keyword>
<dbReference type="PANTHER" id="PTHR43772">
    <property type="entry name" value="ENDO-1,4-BETA-XYLANASE"/>
    <property type="match status" value="1"/>
</dbReference>
<sequence>MKPFLNIKSNIPDGEAHVMPDGKVYIYGSLDTKEDSWCSNQYKVISSADLEQWVESEISFSIKDVPWADEIQEPAYLDNVKSYNELPEAILTFLPEETREMPIDQFLPILRNILIEQQKNKSLFAPDCIYKDGKYYLYFCLSDDTEGVAVSDSPTGPFKNAVKLPVKGIAPAVFVDDDGQAYYYWGQFSSCGAKLNPDMMSIDESTSVEGLVTEKEHHFHEGSSMRKRGDTYYYVFADISSGRPSSLGYATSKSPLGPFTYQGVIVDNISLNEESWNNHGSIEEVNGQWYVFFHVSTNGQYLRRACMAPIEFDENGLIKKVDLENE</sequence>
<evidence type="ECO:0000256" key="1">
    <source>
        <dbReference type="ARBA" id="ARBA00009865"/>
    </source>
</evidence>
<dbReference type="InterPro" id="IPR023296">
    <property type="entry name" value="Glyco_hydro_beta-prop_sf"/>
</dbReference>
<keyword evidence="5 6" id="KW-0326">Glycosidase</keyword>
<dbReference type="Pfam" id="PF04616">
    <property type="entry name" value="Glyco_hydro_43"/>
    <property type="match status" value="1"/>
</dbReference>
<dbReference type="CDD" id="cd18620">
    <property type="entry name" value="GH43_XylA-like"/>
    <property type="match status" value="1"/>
</dbReference>